<evidence type="ECO:0000256" key="2">
    <source>
        <dbReference type="ARBA" id="ARBA00022448"/>
    </source>
</evidence>
<dbReference type="VEuPathDB" id="VectorBase:ADAC008711"/>
<gene>
    <name evidence="15" type="ORF">AND_008711</name>
</gene>
<feature type="compositionally biased region" description="Basic and acidic residues" evidence="13">
    <location>
        <begin position="289"/>
        <end position="299"/>
    </location>
</feature>
<dbReference type="GO" id="GO:0005242">
    <property type="term" value="F:inward rectifier potassium channel activity"/>
    <property type="evidence" value="ECO:0007669"/>
    <property type="project" value="InterPro"/>
</dbReference>
<keyword evidence="17" id="KW-1185">Reference proteome</keyword>
<evidence type="ECO:0000256" key="8">
    <source>
        <dbReference type="ARBA" id="ARBA00023065"/>
    </source>
</evidence>
<reference evidence="15" key="3">
    <citation type="journal article" date="2013" name="Nucleic Acids Res.">
        <title>The genome of Anopheles darlingi, the main neotropical malaria vector.</title>
        <authorList>
            <person name="Marinotti O."/>
            <person name="Cerqueira G.C."/>
            <person name="de Almeida L.G."/>
            <person name="Ferro M.I."/>
            <person name="Loreto E.L."/>
            <person name="Zaha A."/>
            <person name="Teixeira S.M."/>
            <person name="Wespiser A.R."/>
            <person name="Almeida E Silva A."/>
            <person name="Schlindwein A.D."/>
            <person name="Pacheco A.C."/>
            <person name="Silva A.L."/>
            <person name="Graveley B.R."/>
            <person name="Walenz B.P."/>
            <person name="Lima Bde A."/>
            <person name="Ribeiro C.A."/>
            <person name="Nunes-Silva C.G."/>
            <person name="de Carvalho C.R."/>
            <person name="Soares C.M."/>
            <person name="de Menezes C.B."/>
            <person name="Matiolli C."/>
            <person name="Caffrey D."/>
            <person name="Araujo D.A."/>
            <person name="de Oliveira D.M."/>
            <person name="Golenbock D."/>
            <person name="Grisard E.C."/>
            <person name="Fantinatti-Garboggini F."/>
            <person name="de Carvalho F.M."/>
            <person name="Barcellos F.G."/>
            <person name="Prosdocimi F."/>
            <person name="May G."/>
            <person name="Azevedo Junior G.M."/>
            <person name="Guimaraes G.M."/>
            <person name="Goldman G.H."/>
            <person name="Padilha I.Q."/>
            <person name="Batista Jda S."/>
            <person name="Ferro J.A."/>
            <person name="Ribeiro J.M."/>
            <person name="Fietto J.L."/>
            <person name="Dabbas K.M."/>
            <person name="Cerdeira L."/>
            <person name="Agnez-Lima L.F."/>
            <person name="Brocchi M."/>
            <person name="de Carvalho M.O."/>
            <person name="Teixeira Mde M."/>
            <person name="Diniz Maia Mde M."/>
            <person name="Goldman M.H."/>
            <person name="Cruz Schneider M.P."/>
            <person name="Felipe M.S."/>
            <person name="Hungria M."/>
            <person name="Nicolas M.F."/>
            <person name="Pereira M."/>
            <person name="Montes M.A."/>
            <person name="Cantao M.E."/>
            <person name="Vincentz M."/>
            <person name="Rafael M.S."/>
            <person name="Silverman N."/>
            <person name="Stoco P.H."/>
            <person name="Souza R.C."/>
            <person name="Vicentini R."/>
            <person name="Gazzinelli R.T."/>
            <person name="Neves Rde O."/>
            <person name="Silva R."/>
            <person name="Astolfi-Filho S."/>
            <person name="Maciel T.E."/>
            <person name="Urmenyi T.P."/>
            <person name="Tadei W.P."/>
            <person name="Camargo E.P."/>
            <person name="de Vasconcelos A.T."/>
        </authorList>
    </citation>
    <scope>NUCLEOTIDE SEQUENCE</scope>
</reference>
<evidence type="ECO:0000256" key="12">
    <source>
        <dbReference type="RuleBase" id="RU003822"/>
    </source>
</evidence>
<dbReference type="GO" id="GO:0034765">
    <property type="term" value="P:regulation of monoatomic ion transmembrane transport"/>
    <property type="evidence" value="ECO:0007669"/>
    <property type="project" value="TreeGrafter"/>
</dbReference>
<keyword evidence="7" id="KW-1133">Transmembrane helix</keyword>
<evidence type="ECO:0000256" key="10">
    <source>
        <dbReference type="ARBA" id="ARBA00023303"/>
    </source>
</evidence>
<name>W5J5I2_ANODA</name>
<dbReference type="VEuPathDB" id="VectorBase:ADAR2_000637"/>
<dbReference type="PANTHER" id="PTHR11767:SF102">
    <property type="entry name" value="INWARDLY RECTIFYING POTASSIUM CHANNEL 1, ISOFORM F"/>
    <property type="match status" value="1"/>
</dbReference>
<dbReference type="GO" id="GO:1990573">
    <property type="term" value="P:potassium ion import across plasma membrane"/>
    <property type="evidence" value="ECO:0007669"/>
    <property type="project" value="TreeGrafter"/>
</dbReference>
<dbReference type="eggNOG" id="KOG3827">
    <property type="taxonomic scope" value="Eukaryota"/>
</dbReference>
<dbReference type="SUPFAM" id="SSF81296">
    <property type="entry name" value="E set domains"/>
    <property type="match status" value="1"/>
</dbReference>
<sequence>MVGIVFAKLSRPKKRAQTLLFSKNAVICHRDGMPCLLFRVGDMRKSHIIEAHVTAQIIRRKVTKEGEVLPFYQQNMEVSCDGGDDRLMFIWPTIVVHKIDRDSPLYNLSAQDMLRERFEIVVMLEGVVESTGMTTQARSSYLPSEILWGHRFESVVSFKRETGEYEVDYTTFNDTYEVDTPLCSARQLHDVKKELNKQNGVVASSESDDSDSSSVDNASSRKDSLSNGYLRFAPVYGSVSEQAATANLANGSGGAVAGTGDGATVLDHPTLVLTASPATERKKNTRKLSIKEPSMDSLC</sequence>
<dbReference type="Pfam" id="PF17655">
    <property type="entry name" value="IRK_C"/>
    <property type="match status" value="1"/>
</dbReference>
<evidence type="ECO:0000259" key="14">
    <source>
        <dbReference type="Pfam" id="PF17655"/>
    </source>
</evidence>
<evidence type="ECO:0000256" key="9">
    <source>
        <dbReference type="ARBA" id="ARBA00023136"/>
    </source>
</evidence>
<feature type="region of interest" description="Disordered" evidence="13">
    <location>
        <begin position="274"/>
        <end position="299"/>
    </location>
</feature>
<dbReference type="FunFam" id="2.60.40.1400:FF:000001">
    <property type="entry name" value="G protein-activated inward rectifier potassium channel 2"/>
    <property type="match status" value="1"/>
</dbReference>
<evidence type="ECO:0000256" key="11">
    <source>
        <dbReference type="ARBA" id="ARBA00034430"/>
    </source>
</evidence>
<keyword evidence="5 12" id="KW-0851">Voltage-gated channel</keyword>
<dbReference type="InterPro" id="IPR041647">
    <property type="entry name" value="IRK_C"/>
</dbReference>
<dbReference type="OMA" id="HHIIDKS"/>
<feature type="region of interest" description="Disordered" evidence="13">
    <location>
        <begin position="199"/>
        <end position="223"/>
    </location>
</feature>
<keyword evidence="3 12" id="KW-0633">Potassium transport</keyword>
<reference evidence="16" key="4">
    <citation type="submission" date="2015-06" db="UniProtKB">
        <authorList>
            <consortium name="EnsemblMetazoa"/>
        </authorList>
    </citation>
    <scope>IDENTIFICATION</scope>
</reference>
<reference evidence="15" key="2">
    <citation type="submission" date="2010-05" db="EMBL/GenBank/DDBJ databases">
        <authorList>
            <person name="Almeida L.G."/>
            <person name="Nicolas M.F."/>
            <person name="Souza R.C."/>
            <person name="Vasconcelos A.T.R."/>
        </authorList>
    </citation>
    <scope>NUCLEOTIDE SEQUENCE</scope>
</reference>
<keyword evidence="10 12" id="KW-0407">Ion channel</keyword>
<dbReference type="InterPro" id="IPR014756">
    <property type="entry name" value="Ig_E-set"/>
</dbReference>
<keyword evidence="4 12" id="KW-0812">Transmembrane</keyword>
<evidence type="ECO:0000313" key="16">
    <source>
        <dbReference type="EnsemblMetazoa" id="ADAC008711-PA"/>
    </source>
</evidence>
<evidence type="ECO:0000313" key="17">
    <source>
        <dbReference type="Proteomes" id="UP000000673"/>
    </source>
</evidence>
<comment type="subcellular location">
    <subcellularLocation>
        <location evidence="1 12">Membrane</location>
        <topology evidence="1 12">Multi-pass membrane protein</topology>
    </subcellularLocation>
</comment>
<evidence type="ECO:0000256" key="5">
    <source>
        <dbReference type="ARBA" id="ARBA00022882"/>
    </source>
</evidence>
<dbReference type="STRING" id="43151.W5J5I2"/>
<dbReference type="InterPro" id="IPR013518">
    <property type="entry name" value="K_chnl_inward-rec_Kir_cyto"/>
</dbReference>
<dbReference type="AlphaFoldDB" id="W5J5I2"/>
<comment type="similarity">
    <text evidence="12">Belongs to the inward rectifier-type potassium channel (TC 1.A.2.1) family.</text>
</comment>
<evidence type="ECO:0000256" key="4">
    <source>
        <dbReference type="ARBA" id="ARBA00022692"/>
    </source>
</evidence>
<protein>
    <submittedName>
        <fullName evidence="15">Inwardly rectifying K+ channel protein</fullName>
    </submittedName>
</protein>
<keyword evidence="2 12" id="KW-0813">Transport</keyword>
<dbReference type="EMBL" id="ADMH02002066">
    <property type="protein sequence ID" value="ETN59717.1"/>
    <property type="molecule type" value="Genomic_DNA"/>
</dbReference>
<dbReference type="Gene3D" id="2.60.40.1400">
    <property type="entry name" value="G protein-activated inward rectifier potassium channel 1"/>
    <property type="match status" value="1"/>
</dbReference>
<proteinExistence type="inferred from homology"/>
<comment type="catalytic activity">
    <reaction evidence="11">
        <text>K(+)(in) = K(+)(out)</text>
        <dbReference type="Rhea" id="RHEA:29463"/>
        <dbReference type="ChEBI" id="CHEBI:29103"/>
    </reaction>
</comment>
<dbReference type="GO" id="GO:0034702">
    <property type="term" value="C:monoatomic ion channel complex"/>
    <property type="evidence" value="ECO:0007669"/>
    <property type="project" value="UniProtKB-KW"/>
</dbReference>
<reference evidence="15 17" key="1">
    <citation type="journal article" date="2010" name="BMC Genomics">
        <title>Combination of measures distinguishes pre-miRNAs from other stem-loops in the genome of the newly sequenced Anopheles darlingi.</title>
        <authorList>
            <person name="Mendes N.D."/>
            <person name="Freitas A.T."/>
            <person name="Vasconcelos A.T."/>
            <person name="Sagot M.F."/>
        </authorList>
    </citation>
    <scope>NUCLEOTIDE SEQUENCE</scope>
</reference>
<keyword evidence="8 12" id="KW-0406">Ion transport</keyword>
<evidence type="ECO:0000256" key="7">
    <source>
        <dbReference type="ARBA" id="ARBA00022989"/>
    </source>
</evidence>
<evidence type="ECO:0000256" key="1">
    <source>
        <dbReference type="ARBA" id="ARBA00004141"/>
    </source>
</evidence>
<dbReference type="EnsemblMetazoa" id="ADAC008711-RA">
    <property type="protein sequence ID" value="ADAC008711-PA"/>
    <property type="gene ID" value="ADAC008711"/>
</dbReference>
<dbReference type="Proteomes" id="UP000000673">
    <property type="component" value="Unassembled WGS sequence"/>
</dbReference>
<dbReference type="HOGENOM" id="CLU_931317_0_0_1"/>
<keyword evidence="6 12" id="KW-0630">Potassium</keyword>
<evidence type="ECO:0000256" key="3">
    <source>
        <dbReference type="ARBA" id="ARBA00022538"/>
    </source>
</evidence>
<evidence type="ECO:0000256" key="13">
    <source>
        <dbReference type="SAM" id="MobiDB-lite"/>
    </source>
</evidence>
<organism evidence="15">
    <name type="scientific">Anopheles darlingi</name>
    <name type="common">Mosquito</name>
    <dbReference type="NCBI Taxonomy" id="43151"/>
    <lineage>
        <taxon>Eukaryota</taxon>
        <taxon>Metazoa</taxon>
        <taxon>Ecdysozoa</taxon>
        <taxon>Arthropoda</taxon>
        <taxon>Hexapoda</taxon>
        <taxon>Insecta</taxon>
        <taxon>Pterygota</taxon>
        <taxon>Neoptera</taxon>
        <taxon>Endopterygota</taxon>
        <taxon>Diptera</taxon>
        <taxon>Nematocera</taxon>
        <taxon>Culicoidea</taxon>
        <taxon>Culicidae</taxon>
        <taxon>Anophelinae</taxon>
        <taxon>Anopheles</taxon>
    </lineage>
</organism>
<accession>W5J5I2</accession>
<evidence type="ECO:0000313" key="15">
    <source>
        <dbReference type="EMBL" id="ETN59717.1"/>
    </source>
</evidence>
<dbReference type="GO" id="GO:0005886">
    <property type="term" value="C:plasma membrane"/>
    <property type="evidence" value="ECO:0007669"/>
    <property type="project" value="TreeGrafter"/>
</dbReference>
<dbReference type="PRINTS" id="PR01320">
    <property type="entry name" value="KIRCHANNEL"/>
</dbReference>
<evidence type="ECO:0000256" key="6">
    <source>
        <dbReference type="ARBA" id="ARBA00022958"/>
    </source>
</evidence>
<dbReference type="InterPro" id="IPR016449">
    <property type="entry name" value="K_chnl_inward-rec_Kir"/>
</dbReference>
<keyword evidence="9" id="KW-0472">Membrane</keyword>
<dbReference type="PANTHER" id="PTHR11767">
    <property type="entry name" value="INWARD RECTIFIER POTASSIUM CHANNEL"/>
    <property type="match status" value="1"/>
</dbReference>
<feature type="domain" description="Inward rectifier potassium channel C-terminal" evidence="14">
    <location>
        <begin position="19"/>
        <end position="192"/>
    </location>
</feature>